<comment type="caution">
    <text evidence="1">The sequence shown here is derived from an EMBL/GenBank/DDBJ whole genome shotgun (WGS) entry which is preliminary data.</text>
</comment>
<dbReference type="EMBL" id="RFFG01000090">
    <property type="protein sequence ID" value="RMI38201.1"/>
    <property type="molecule type" value="Genomic_DNA"/>
</dbReference>
<accession>A0A3M2LLA9</accession>
<dbReference type="AlphaFoldDB" id="A0A3M2LLA9"/>
<keyword evidence="2" id="KW-1185">Reference proteome</keyword>
<organism evidence="1 2">
    <name type="scientific">Actinomadura harenae</name>
    <dbReference type="NCBI Taxonomy" id="2483351"/>
    <lineage>
        <taxon>Bacteria</taxon>
        <taxon>Bacillati</taxon>
        <taxon>Actinomycetota</taxon>
        <taxon>Actinomycetes</taxon>
        <taxon>Streptosporangiales</taxon>
        <taxon>Thermomonosporaceae</taxon>
        <taxon>Actinomadura</taxon>
    </lineage>
</organism>
<protein>
    <submittedName>
        <fullName evidence="1">Uncharacterized protein</fullName>
    </submittedName>
</protein>
<evidence type="ECO:0000313" key="2">
    <source>
        <dbReference type="Proteomes" id="UP000282674"/>
    </source>
</evidence>
<sequence>MARGRASAAGGAFSEVACDWFSWRGRLYQNSVSLAFAGAAATAGDVSASAVAIAAVAAKNCRIIRTPLLQPVRLDGLVVKIDDRIKITDPGADSKRRQR</sequence>
<evidence type="ECO:0000313" key="1">
    <source>
        <dbReference type="EMBL" id="RMI38201.1"/>
    </source>
</evidence>
<gene>
    <name evidence="1" type="ORF">EBO15_33555</name>
</gene>
<proteinExistence type="predicted"/>
<reference evidence="1 2" key="1">
    <citation type="submission" date="2018-10" db="EMBL/GenBank/DDBJ databases">
        <title>Isolation from soil.</title>
        <authorList>
            <person name="Hu J."/>
        </authorList>
    </citation>
    <scope>NUCLEOTIDE SEQUENCE [LARGE SCALE GENOMIC DNA]</scope>
    <source>
        <strain evidence="1 2">NEAU-Ht49</strain>
    </source>
</reference>
<name>A0A3M2LLA9_9ACTN</name>
<dbReference type="Proteomes" id="UP000282674">
    <property type="component" value="Unassembled WGS sequence"/>
</dbReference>